<name>G8BU53_TETPH</name>
<evidence type="ECO:0000256" key="12">
    <source>
        <dbReference type="ARBA" id="ARBA00023136"/>
    </source>
</evidence>
<dbReference type="GO" id="GO:0005774">
    <property type="term" value="C:vacuolar membrane"/>
    <property type="evidence" value="ECO:0007669"/>
    <property type="project" value="EnsemblFungi"/>
</dbReference>
<evidence type="ECO:0000313" key="20">
    <source>
        <dbReference type="Proteomes" id="UP000005666"/>
    </source>
</evidence>
<feature type="chain" id="PRO_5003508671" description="Autophagy-related protein 27" evidence="17">
    <location>
        <begin position="20"/>
        <end position="272"/>
    </location>
</feature>
<proteinExistence type="inferred from homology"/>
<comment type="similarity">
    <text evidence="4">Belongs to the ATG27 family.</text>
</comment>
<comment type="subcellular location">
    <subcellularLocation>
        <location evidence="2">Cytoplasmic vesicle membrane</location>
        <topology evidence="2">Single-pass type I membrane protein</topology>
    </subcellularLocation>
    <subcellularLocation>
        <location evidence="3">Golgi apparatus membrane</location>
        <topology evidence="3">Single-pass type I membrane protein</topology>
    </subcellularLocation>
    <subcellularLocation>
        <location evidence="1">Mitochondrion membrane</location>
        <topology evidence="1">Single-pass membrane protein</topology>
    </subcellularLocation>
</comment>
<keyword evidence="9" id="KW-0072">Autophagy</keyword>
<evidence type="ECO:0000256" key="13">
    <source>
        <dbReference type="ARBA" id="ARBA00023157"/>
    </source>
</evidence>
<evidence type="ECO:0000256" key="5">
    <source>
        <dbReference type="ARBA" id="ARBA00013776"/>
    </source>
</evidence>
<evidence type="ECO:0000256" key="15">
    <source>
        <dbReference type="SAM" id="MobiDB-lite"/>
    </source>
</evidence>
<keyword evidence="14" id="KW-0968">Cytoplasmic vesicle</keyword>
<reference evidence="19 20" key="1">
    <citation type="journal article" date="2011" name="Proc. Natl. Acad. Sci. U.S.A.">
        <title>Evolutionary erosion of yeast sex chromosomes by mating-type switching accidents.</title>
        <authorList>
            <person name="Gordon J.L."/>
            <person name="Armisen D."/>
            <person name="Proux-Wera E."/>
            <person name="Oheigeartaigh S.S."/>
            <person name="Byrne K.P."/>
            <person name="Wolfe K.H."/>
        </authorList>
    </citation>
    <scope>NUCLEOTIDE SEQUENCE [LARGE SCALE GENOMIC DNA]</scope>
    <source>
        <strain evidence="20">ATCC 24235 / CBS 4417 / NBRC 1672 / NRRL Y-8282 / UCD 70-5</strain>
    </source>
</reference>
<keyword evidence="7 17" id="KW-0732">Signal</keyword>
<dbReference type="GO" id="GO:0032258">
    <property type="term" value="P:cytoplasm to vacuole targeting by the Cvt pathway"/>
    <property type="evidence" value="ECO:0007669"/>
    <property type="project" value="EnsemblFungi"/>
</dbReference>
<keyword evidence="11" id="KW-0496">Mitochondrion</keyword>
<dbReference type="GO" id="GO:0030659">
    <property type="term" value="C:cytoplasmic vesicle membrane"/>
    <property type="evidence" value="ECO:0007669"/>
    <property type="project" value="UniProtKB-SubCell"/>
</dbReference>
<dbReference type="KEGG" id="tpf:TPHA_0E03410"/>
<keyword evidence="20" id="KW-1185">Reference proteome</keyword>
<feature type="transmembrane region" description="Helical" evidence="16">
    <location>
        <begin position="197"/>
        <end position="217"/>
    </location>
</feature>
<dbReference type="HOGENOM" id="CLU_089705_0_0_1"/>
<dbReference type="GeneID" id="11531171"/>
<dbReference type="EMBL" id="HE612860">
    <property type="protein sequence ID" value="CCE63431.1"/>
    <property type="molecule type" value="Genomic_DNA"/>
</dbReference>
<evidence type="ECO:0000256" key="8">
    <source>
        <dbReference type="ARBA" id="ARBA00022989"/>
    </source>
</evidence>
<dbReference type="GO" id="GO:0016050">
    <property type="term" value="P:vesicle organization"/>
    <property type="evidence" value="ECO:0007669"/>
    <property type="project" value="EnsemblFungi"/>
</dbReference>
<dbReference type="eggNOG" id="ENOG502QVJJ">
    <property type="taxonomic scope" value="Eukaryota"/>
</dbReference>
<evidence type="ECO:0000256" key="17">
    <source>
        <dbReference type="SAM" id="SignalP"/>
    </source>
</evidence>
<dbReference type="GO" id="GO:0000407">
    <property type="term" value="C:phagophore assembly site"/>
    <property type="evidence" value="ECO:0007669"/>
    <property type="project" value="EnsemblFungi"/>
</dbReference>
<evidence type="ECO:0000256" key="14">
    <source>
        <dbReference type="ARBA" id="ARBA00023329"/>
    </source>
</evidence>
<dbReference type="GO" id="GO:0005802">
    <property type="term" value="C:trans-Golgi network"/>
    <property type="evidence" value="ECO:0007669"/>
    <property type="project" value="EnsemblFungi"/>
</dbReference>
<dbReference type="STRING" id="1071381.G8BU53"/>
<dbReference type="GO" id="GO:0030136">
    <property type="term" value="C:clathrin-coated vesicle"/>
    <property type="evidence" value="ECO:0007669"/>
    <property type="project" value="EnsemblFungi"/>
</dbReference>
<gene>
    <name evidence="19" type="primary">TPHA0E03410</name>
    <name evidence="19" type="ordered locus">TPHA_0E03410</name>
</gene>
<dbReference type="Pfam" id="PF09451">
    <property type="entry name" value="ATG27"/>
    <property type="match status" value="1"/>
</dbReference>
<dbReference type="InterPro" id="IPR044865">
    <property type="entry name" value="MRH_dom"/>
</dbReference>
<evidence type="ECO:0000256" key="6">
    <source>
        <dbReference type="ARBA" id="ARBA00022692"/>
    </source>
</evidence>
<keyword evidence="10" id="KW-0333">Golgi apparatus</keyword>
<keyword evidence="6 16" id="KW-0812">Transmembrane</keyword>
<evidence type="ECO:0000259" key="18">
    <source>
        <dbReference type="PROSITE" id="PS51914"/>
    </source>
</evidence>
<evidence type="ECO:0000256" key="7">
    <source>
        <dbReference type="ARBA" id="ARBA00022729"/>
    </source>
</evidence>
<dbReference type="GO" id="GO:0032266">
    <property type="term" value="F:phosphatidylinositol-3-phosphate binding"/>
    <property type="evidence" value="ECO:0007669"/>
    <property type="project" value="EnsemblFungi"/>
</dbReference>
<dbReference type="GO" id="GO:0034497">
    <property type="term" value="P:protein localization to phagophore assembly site"/>
    <property type="evidence" value="ECO:0007669"/>
    <property type="project" value="EnsemblFungi"/>
</dbReference>
<evidence type="ECO:0000256" key="1">
    <source>
        <dbReference type="ARBA" id="ARBA00004304"/>
    </source>
</evidence>
<dbReference type="GO" id="GO:0000425">
    <property type="term" value="P:pexophagy"/>
    <property type="evidence" value="ECO:0007669"/>
    <property type="project" value="EnsemblFungi"/>
</dbReference>
<organism evidence="19 20">
    <name type="scientific">Tetrapisispora phaffii (strain ATCC 24235 / CBS 4417 / NBRC 1672 / NRRL Y-8282 / UCD 70-5)</name>
    <name type="common">Yeast</name>
    <name type="synonym">Fabospora phaffii</name>
    <dbReference type="NCBI Taxonomy" id="1071381"/>
    <lineage>
        <taxon>Eukaryota</taxon>
        <taxon>Fungi</taxon>
        <taxon>Dikarya</taxon>
        <taxon>Ascomycota</taxon>
        <taxon>Saccharomycotina</taxon>
        <taxon>Saccharomycetes</taxon>
        <taxon>Saccharomycetales</taxon>
        <taxon>Saccharomycetaceae</taxon>
        <taxon>Tetrapisispora</taxon>
    </lineage>
</organism>
<keyword evidence="8 16" id="KW-1133">Transmembrane helix</keyword>
<keyword evidence="13" id="KW-1015">Disulfide bond</keyword>
<feature type="domain" description="MRH" evidence="18">
    <location>
        <begin position="20"/>
        <end position="172"/>
    </location>
</feature>
<dbReference type="AlphaFoldDB" id="G8BU53"/>
<protein>
    <recommendedName>
        <fullName evidence="5">Autophagy-related protein 27</fullName>
    </recommendedName>
</protein>
<evidence type="ECO:0000256" key="9">
    <source>
        <dbReference type="ARBA" id="ARBA00023006"/>
    </source>
</evidence>
<dbReference type="InterPro" id="IPR018939">
    <property type="entry name" value="Autophagy-rel_prot_27"/>
</dbReference>
<dbReference type="Proteomes" id="UP000005666">
    <property type="component" value="Chromosome 5"/>
</dbReference>
<evidence type="ECO:0000256" key="10">
    <source>
        <dbReference type="ARBA" id="ARBA00023034"/>
    </source>
</evidence>
<evidence type="ECO:0000256" key="3">
    <source>
        <dbReference type="ARBA" id="ARBA00004614"/>
    </source>
</evidence>
<dbReference type="PROSITE" id="PS51914">
    <property type="entry name" value="MRH"/>
    <property type="match status" value="1"/>
</dbReference>
<evidence type="ECO:0000256" key="4">
    <source>
        <dbReference type="ARBA" id="ARBA00005363"/>
    </source>
</evidence>
<feature type="signal peptide" evidence="17">
    <location>
        <begin position="1"/>
        <end position="19"/>
    </location>
</feature>
<dbReference type="RefSeq" id="XP_003685865.1">
    <property type="nucleotide sequence ID" value="XM_003685817.1"/>
</dbReference>
<sequence>MKVYQSFFALVLLSSFVLGLQCSKHEVLKLYDLDKSMSLSELEKETPPTTTVEKWYINICNEDNGKNSKELYEGCKKTDLMCGVRLIKSATNKNDSPLLAQLIDIDDSSKLEVSVVDNNLSLQFKDVVWGPNKVDASVVYTCDKNMKVDEVTSVWLENNIQVSIKGPSGCLKDNNKDSDNNNSGNNGENNEKQSSGFPWFMVMLMYVIVFTVVYVSVMSYKNTRGGSFNEFSVEFIERFTQLITSLPDLLKEVVSKIFGSRSSTERGGYSVL</sequence>
<dbReference type="OMA" id="NKGNAID"/>
<dbReference type="OrthoDB" id="29460at2759"/>
<dbReference type="GO" id="GO:0031966">
    <property type="term" value="C:mitochondrial membrane"/>
    <property type="evidence" value="ECO:0007669"/>
    <property type="project" value="UniProtKB-SubCell"/>
</dbReference>
<evidence type="ECO:0000256" key="16">
    <source>
        <dbReference type="SAM" id="Phobius"/>
    </source>
</evidence>
<feature type="region of interest" description="Disordered" evidence="15">
    <location>
        <begin position="167"/>
        <end position="191"/>
    </location>
</feature>
<keyword evidence="12 16" id="KW-0472">Membrane</keyword>
<evidence type="ECO:0000256" key="11">
    <source>
        <dbReference type="ARBA" id="ARBA00023128"/>
    </source>
</evidence>
<accession>G8BU53</accession>
<evidence type="ECO:0000256" key="2">
    <source>
        <dbReference type="ARBA" id="ARBA00004358"/>
    </source>
</evidence>
<evidence type="ECO:0000313" key="19">
    <source>
        <dbReference type="EMBL" id="CCE63431.1"/>
    </source>
</evidence>
<dbReference type="GO" id="GO:0000139">
    <property type="term" value="C:Golgi membrane"/>
    <property type="evidence" value="ECO:0007669"/>
    <property type="project" value="UniProtKB-SubCell"/>
</dbReference>